<evidence type="ECO:0000256" key="1">
    <source>
        <dbReference type="SAM" id="MobiDB-lite"/>
    </source>
</evidence>
<feature type="region of interest" description="Disordered" evidence="1">
    <location>
        <begin position="51"/>
        <end position="73"/>
    </location>
</feature>
<protein>
    <submittedName>
        <fullName evidence="2">Uncharacterized protein</fullName>
    </submittedName>
</protein>
<name>A0A3L6T1L0_PANMI</name>
<comment type="caution">
    <text evidence="2">The sequence shown here is derived from an EMBL/GenBank/DDBJ whole genome shotgun (WGS) entry which is preliminary data.</text>
</comment>
<keyword evidence="3" id="KW-1185">Reference proteome</keyword>
<sequence>MMCAWMRRENMLLDYNISASDELDDCEIIRCRTLEVMVVILLEESSNFATSVKSDNGVSASETDQGGNGNDITAASEAVKSTGCLERSNCQDETIVDSVKTKRRKKTKRQMTKNLAVTKKRNRNRQRNQEKLRAEERTNRDWKCM</sequence>
<reference evidence="3" key="1">
    <citation type="journal article" date="2019" name="Nat. Commun.">
        <title>The genome of broomcorn millet.</title>
        <authorList>
            <person name="Zou C."/>
            <person name="Miki D."/>
            <person name="Li D."/>
            <person name="Tang Q."/>
            <person name="Xiao L."/>
            <person name="Rajput S."/>
            <person name="Deng P."/>
            <person name="Jia W."/>
            <person name="Huang R."/>
            <person name="Zhang M."/>
            <person name="Sun Y."/>
            <person name="Hu J."/>
            <person name="Fu X."/>
            <person name="Schnable P.S."/>
            <person name="Li F."/>
            <person name="Zhang H."/>
            <person name="Feng B."/>
            <person name="Zhu X."/>
            <person name="Liu R."/>
            <person name="Schnable J.C."/>
            <person name="Zhu J.-K."/>
            <person name="Zhang H."/>
        </authorList>
    </citation>
    <scope>NUCLEOTIDE SEQUENCE [LARGE SCALE GENOMIC DNA]</scope>
</reference>
<feature type="compositionally biased region" description="Basic and acidic residues" evidence="1">
    <location>
        <begin position="127"/>
        <end position="145"/>
    </location>
</feature>
<dbReference type="Proteomes" id="UP000275267">
    <property type="component" value="Unassembled WGS sequence"/>
</dbReference>
<dbReference type="EMBL" id="PQIB02000003">
    <property type="protein sequence ID" value="RLN30467.1"/>
    <property type="molecule type" value="Genomic_DNA"/>
</dbReference>
<proteinExistence type="predicted"/>
<accession>A0A3L6T1L0</accession>
<evidence type="ECO:0000313" key="3">
    <source>
        <dbReference type="Proteomes" id="UP000275267"/>
    </source>
</evidence>
<evidence type="ECO:0000313" key="2">
    <source>
        <dbReference type="EMBL" id="RLN30467.1"/>
    </source>
</evidence>
<feature type="region of interest" description="Disordered" evidence="1">
    <location>
        <begin position="119"/>
        <end position="145"/>
    </location>
</feature>
<dbReference type="AlphaFoldDB" id="A0A3L6T1L0"/>
<gene>
    <name evidence="2" type="ORF">C2845_PM05G37630</name>
</gene>
<organism evidence="2 3">
    <name type="scientific">Panicum miliaceum</name>
    <name type="common">Proso millet</name>
    <name type="synonym">Broomcorn millet</name>
    <dbReference type="NCBI Taxonomy" id="4540"/>
    <lineage>
        <taxon>Eukaryota</taxon>
        <taxon>Viridiplantae</taxon>
        <taxon>Streptophyta</taxon>
        <taxon>Embryophyta</taxon>
        <taxon>Tracheophyta</taxon>
        <taxon>Spermatophyta</taxon>
        <taxon>Magnoliopsida</taxon>
        <taxon>Liliopsida</taxon>
        <taxon>Poales</taxon>
        <taxon>Poaceae</taxon>
        <taxon>PACMAD clade</taxon>
        <taxon>Panicoideae</taxon>
        <taxon>Panicodae</taxon>
        <taxon>Paniceae</taxon>
        <taxon>Panicinae</taxon>
        <taxon>Panicum</taxon>
        <taxon>Panicum sect. Panicum</taxon>
    </lineage>
</organism>